<sequence>MTEKEWSAARKLWESDKREGYAWLIREMSLDISGPGLRKRALKEGWEKGGKPKTGNQKPKTARKPKTRNQKPKPPPTEELEELPEELKDKAVPLEDADSIEWGDDDEGEGEATHTLTLSRVRTQSLEENDESPLTGIFESGGSTKYHPAFPDLAYKHCLLGATPADVATLLRVSEQTIYNWMSAHPEFGIAMEEGRGVADANVASSLYKRATGFTHRATKVFQYKGVPVVVPYTEVVHPDTSAATFWLTNRQPEQWKNKVEVEEKPTIALVDREARRERIEKALEHAAQVEREMRERRDRLGLVIDGDTGTIDDG</sequence>
<keyword evidence="1" id="KW-0175">Coiled coil</keyword>
<feature type="compositionally biased region" description="Basic residues" evidence="2">
    <location>
        <begin position="60"/>
        <end position="71"/>
    </location>
</feature>
<evidence type="ECO:0000313" key="4">
    <source>
        <dbReference type="Proteomes" id="UP001321125"/>
    </source>
</evidence>
<reference evidence="3 4" key="1">
    <citation type="submission" date="2022-02" db="EMBL/GenBank/DDBJ databases">
        <title>Study of halophilic communities from a Mexican lake.</title>
        <authorList>
            <person name="Hernandez-Soto L.M."/>
            <person name="Martinez-Abarca F."/>
            <person name="Ramirez-Saad H.C."/>
            <person name="Aguirre-Garrido J.F."/>
        </authorList>
    </citation>
    <scope>NUCLEOTIDE SEQUENCE [LARGE SCALE GENOMIC DNA]</scope>
    <source>
        <strain evidence="3 4">Hjan13</strain>
    </source>
</reference>
<organism evidence="3 4">
    <name type="scientific">Vreelandella janggokensis</name>
    <dbReference type="NCBI Taxonomy" id="370767"/>
    <lineage>
        <taxon>Bacteria</taxon>
        <taxon>Pseudomonadati</taxon>
        <taxon>Pseudomonadota</taxon>
        <taxon>Gammaproteobacteria</taxon>
        <taxon>Oceanospirillales</taxon>
        <taxon>Halomonadaceae</taxon>
        <taxon>Vreelandella</taxon>
    </lineage>
</organism>
<proteinExistence type="predicted"/>
<dbReference type="Proteomes" id="UP001321125">
    <property type="component" value="Unassembled WGS sequence"/>
</dbReference>
<dbReference type="EMBL" id="JAKNQU010000002">
    <property type="protein sequence ID" value="MCZ0926469.1"/>
    <property type="molecule type" value="Genomic_DNA"/>
</dbReference>
<feature type="region of interest" description="Disordered" evidence="2">
    <location>
        <begin position="41"/>
        <end position="94"/>
    </location>
</feature>
<keyword evidence="4" id="KW-1185">Reference proteome</keyword>
<feature type="coiled-coil region" evidence="1">
    <location>
        <begin position="273"/>
        <end position="300"/>
    </location>
</feature>
<evidence type="ECO:0000313" key="3">
    <source>
        <dbReference type="EMBL" id="MCZ0926469.1"/>
    </source>
</evidence>
<accession>A0ABT4IS26</accession>
<name>A0ABT4IS26_9GAMM</name>
<evidence type="ECO:0000256" key="1">
    <source>
        <dbReference type="SAM" id="Coils"/>
    </source>
</evidence>
<protein>
    <submittedName>
        <fullName evidence="3">Helix-turn-helix domain-containing protein</fullName>
    </submittedName>
</protein>
<dbReference type="RefSeq" id="WP_268901300.1">
    <property type="nucleotide sequence ID" value="NZ_JAKNQU010000002.1"/>
</dbReference>
<comment type="caution">
    <text evidence="3">The sequence shown here is derived from an EMBL/GenBank/DDBJ whole genome shotgun (WGS) entry which is preliminary data.</text>
</comment>
<gene>
    <name evidence="3" type="ORF">L0635_05150</name>
</gene>
<evidence type="ECO:0000256" key="2">
    <source>
        <dbReference type="SAM" id="MobiDB-lite"/>
    </source>
</evidence>